<dbReference type="Proteomes" id="UP000054618">
    <property type="component" value="Unassembled WGS sequence"/>
</dbReference>
<protein>
    <submittedName>
        <fullName evidence="2">Uncharacterized protein</fullName>
    </submittedName>
</protein>
<keyword evidence="1" id="KW-0472">Membrane</keyword>
<proteinExistence type="predicted"/>
<organism evidence="2 3">
    <name type="scientific">Legionella quinlivanii</name>
    <dbReference type="NCBI Taxonomy" id="45073"/>
    <lineage>
        <taxon>Bacteria</taxon>
        <taxon>Pseudomonadati</taxon>
        <taxon>Pseudomonadota</taxon>
        <taxon>Gammaproteobacteria</taxon>
        <taxon>Legionellales</taxon>
        <taxon>Legionellaceae</taxon>
        <taxon>Legionella</taxon>
    </lineage>
</organism>
<dbReference type="RefSeq" id="WP_058507983.1">
    <property type="nucleotide sequence ID" value="NZ_CAAAIK010000016.1"/>
</dbReference>
<dbReference type="AlphaFoldDB" id="A0A0W0XZG4"/>
<gene>
    <name evidence="2" type="ORF">Lqui_1878</name>
</gene>
<keyword evidence="3" id="KW-1185">Reference proteome</keyword>
<dbReference type="OrthoDB" id="5645440at2"/>
<name>A0A0W0XZG4_9GAMM</name>
<evidence type="ECO:0000256" key="1">
    <source>
        <dbReference type="SAM" id="Phobius"/>
    </source>
</evidence>
<evidence type="ECO:0000313" key="3">
    <source>
        <dbReference type="Proteomes" id="UP000054618"/>
    </source>
</evidence>
<sequence>MSELHTHTEQDSFSTSFNDVIEHARFIQGASDSFQPHPSGMLWGLGFMYLGVATSTPALTMLGLGLFVCLGLRCHERLNLYNPSFFSFRPERQTDELVSPAMQWV</sequence>
<reference evidence="2 3" key="1">
    <citation type="submission" date="2015-11" db="EMBL/GenBank/DDBJ databases">
        <title>Genomic analysis of 38 Legionella species identifies large and diverse effector repertoires.</title>
        <authorList>
            <person name="Burstein D."/>
            <person name="Amaro F."/>
            <person name="Zusman T."/>
            <person name="Lifshitz Z."/>
            <person name="Cohen O."/>
            <person name="Gilbert J.A."/>
            <person name="Pupko T."/>
            <person name="Shuman H.A."/>
            <person name="Segal G."/>
        </authorList>
    </citation>
    <scope>NUCLEOTIDE SEQUENCE [LARGE SCALE GENOMIC DNA]</scope>
    <source>
        <strain evidence="2 3">CDC#1442-AUS-E</strain>
    </source>
</reference>
<dbReference type="PATRIC" id="fig|45073.5.peg.1984"/>
<keyword evidence="1" id="KW-0812">Transmembrane</keyword>
<accession>A0A0W0XZG4</accession>
<feature type="transmembrane region" description="Helical" evidence="1">
    <location>
        <begin position="47"/>
        <end position="72"/>
    </location>
</feature>
<comment type="caution">
    <text evidence="2">The sequence shown here is derived from an EMBL/GenBank/DDBJ whole genome shotgun (WGS) entry which is preliminary data.</text>
</comment>
<dbReference type="EMBL" id="LNYS01000010">
    <property type="protein sequence ID" value="KTD49667.1"/>
    <property type="molecule type" value="Genomic_DNA"/>
</dbReference>
<keyword evidence="1" id="KW-1133">Transmembrane helix</keyword>
<dbReference type="STRING" id="45073.Lqui_1878"/>
<evidence type="ECO:0000313" key="2">
    <source>
        <dbReference type="EMBL" id="KTD49667.1"/>
    </source>
</evidence>